<sequence>MGDDHLSTILETGSDEVIKSSVENLVPIPSESEVTFNNESECDVPVCDDFTTISNPLFDCNDDFTSSDDKSLSNEDIPIENFKIHSNSLFDNEIISSKIDPHHVNTESDLIESLLNQDTLIVSSSKFDFLLEEFSPLNAEIVDMIVESHSPFPIPVEDSDSQIKEIDLFLATDDLMPWSIKNEDYDSEGDIHFLEDFLSDDHFPLPKNESSNFDHHDDTPFLRPPPEPPDVEVFFDFEPDTGVLIVKVVEDISEHYVLMPNILPTLPTLLLNFDTLLPFSSENEDKVFKPRILSYLLVSHWDKIMTGFSENPMMMYGGDIPLLDVPIAPDLKSSHARGFVHRPLELQSFAYGNSISEILLI</sequence>
<evidence type="ECO:0000313" key="1">
    <source>
        <dbReference type="EMBL" id="GFA03610.1"/>
    </source>
</evidence>
<comment type="caution">
    <text evidence="1">The sequence shown here is derived from an EMBL/GenBank/DDBJ whole genome shotgun (WGS) entry which is preliminary data.</text>
</comment>
<gene>
    <name evidence="1" type="ORF">Tci_575582</name>
</gene>
<organism evidence="1">
    <name type="scientific">Tanacetum cinerariifolium</name>
    <name type="common">Dalmatian daisy</name>
    <name type="synonym">Chrysanthemum cinerariifolium</name>
    <dbReference type="NCBI Taxonomy" id="118510"/>
    <lineage>
        <taxon>Eukaryota</taxon>
        <taxon>Viridiplantae</taxon>
        <taxon>Streptophyta</taxon>
        <taxon>Embryophyta</taxon>
        <taxon>Tracheophyta</taxon>
        <taxon>Spermatophyta</taxon>
        <taxon>Magnoliopsida</taxon>
        <taxon>eudicotyledons</taxon>
        <taxon>Gunneridae</taxon>
        <taxon>Pentapetalae</taxon>
        <taxon>asterids</taxon>
        <taxon>campanulids</taxon>
        <taxon>Asterales</taxon>
        <taxon>Asteraceae</taxon>
        <taxon>Asteroideae</taxon>
        <taxon>Anthemideae</taxon>
        <taxon>Anthemidinae</taxon>
        <taxon>Tanacetum</taxon>
    </lineage>
</organism>
<proteinExistence type="predicted"/>
<dbReference type="EMBL" id="BKCJ010359148">
    <property type="protein sequence ID" value="GFA03610.1"/>
    <property type="molecule type" value="Genomic_DNA"/>
</dbReference>
<protein>
    <recommendedName>
        <fullName evidence="2">Reverse transcriptase domain-containing protein</fullName>
    </recommendedName>
</protein>
<name>A0A699J154_TANCI</name>
<reference evidence="1" key="1">
    <citation type="journal article" date="2019" name="Sci. Rep.">
        <title>Draft genome of Tanacetum cinerariifolium, the natural source of mosquito coil.</title>
        <authorList>
            <person name="Yamashiro T."/>
            <person name="Shiraishi A."/>
            <person name="Satake H."/>
            <person name="Nakayama K."/>
        </authorList>
    </citation>
    <scope>NUCLEOTIDE SEQUENCE</scope>
</reference>
<dbReference type="AlphaFoldDB" id="A0A699J154"/>
<accession>A0A699J154</accession>
<evidence type="ECO:0008006" key="2">
    <source>
        <dbReference type="Google" id="ProtNLM"/>
    </source>
</evidence>